<dbReference type="Pfam" id="PF01636">
    <property type="entry name" value="APH"/>
    <property type="match status" value="1"/>
</dbReference>
<dbReference type="PANTHER" id="PTHR21310">
    <property type="entry name" value="AMINOGLYCOSIDE PHOSPHOTRANSFERASE-RELATED-RELATED"/>
    <property type="match status" value="1"/>
</dbReference>
<sequence length="496" mass="56862">MPTDIRLSILGAPDSGRTALCKRLNDYFYLRTRDGRNFRLKAQETDMNSSELLDEADGILLTFGLDKEHGSLLGQYQKFVHDSYWEQRKAFYMIGTKRDLLNPSSEYAKYPERMTSYFTLCTSVACTFVSALSGSGIEELCCSIVTRLKQNQVDQVHPIGPSIGSRLQNTFERMRSWGLDMITVIFSLPVPPDINKDTPDSDDLPVISDDNTAWEMIKTPEAIAYSKRFAAPENSIFKPAPPAHKIASTLILKRLGTFERFNTIFVRSHTNIPVPQPRYPHLKEVLITDFIPGTMLLECWDSFSAFYQFRIACTLRRYVSQMRCITSDRPGSIERGHVMGHLFHPYIFNGPFRDAETFRNWIAHIAHTGWITSDELFRMNNPGLVPPPPQLNFPPDCDWTPVLTHCDLSLSNVMLSDNGVLWIIDWADSGFYPPWLESMGMRRYERAPESWKRWFSFISGSPSPGLDTIWSHFIRKAANLGSDDPRDDYWPPPIRF</sequence>
<feature type="domain" description="Aminoglycoside phosphotransferase" evidence="1">
    <location>
        <begin position="398"/>
        <end position="437"/>
    </location>
</feature>
<keyword evidence="3" id="KW-1185">Reference proteome</keyword>
<dbReference type="OrthoDB" id="4177236at2759"/>
<dbReference type="InParanoid" id="A0A409XGR4"/>
<dbReference type="SUPFAM" id="SSF52540">
    <property type="entry name" value="P-loop containing nucleoside triphosphate hydrolases"/>
    <property type="match status" value="1"/>
</dbReference>
<dbReference type="PANTHER" id="PTHR21310:SF39">
    <property type="entry name" value="AMINOGLYCOSIDE PHOSPHOTRANSFERASE DOMAIN-CONTAINING PROTEIN"/>
    <property type="match status" value="1"/>
</dbReference>
<dbReference type="InterPro" id="IPR011009">
    <property type="entry name" value="Kinase-like_dom_sf"/>
</dbReference>
<comment type="caution">
    <text evidence="2">The sequence shown here is derived from an EMBL/GenBank/DDBJ whole genome shotgun (WGS) entry which is preliminary data.</text>
</comment>
<dbReference type="SUPFAM" id="SSF56112">
    <property type="entry name" value="Protein kinase-like (PK-like)"/>
    <property type="match status" value="1"/>
</dbReference>
<reference evidence="2 3" key="1">
    <citation type="journal article" date="2018" name="Evol. Lett.">
        <title>Horizontal gene cluster transfer increased hallucinogenic mushroom diversity.</title>
        <authorList>
            <person name="Reynolds H.T."/>
            <person name="Vijayakumar V."/>
            <person name="Gluck-Thaler E."/>
            <person name="Korotkin H.B."/>
            <person name="Matheny P.B."/>
            <person name="Slot J.C."/>
        </authorList>
    </citation>
    <scope>NUCLEOTIDE SEQUENCE [LARGE SCALE GENOMIC DNA]</scope>
    <source>
        <strain evidence="2 3">2631</strain>
    </source>
</reference>
<dbReference type="EMBL" id="NHYD01001769">
    <property type="protein sequence ID" value="PPQ89940.1"/>
    <property type="molecule type" value="Genomic_DNA"/>
</dbReference>
<dbReference type="Proteomes" id="UP000283269">
    <property type="component" value="Unassembled WGS sequence"/>
</dbReference>
<organism evidence="2 3">
    <name type="scientific">Psilocybe cyanescens</name>
    <dbReference type="NCBI Taxonomy" id="93625"/>
    <lineage>
        <taxon>Eukaryota</taxon>
        <taxon>Fungi</taxon>
        <taxon>Dikarya</taxon>
        <taxon>Basidiomycota</taxon>
        <taxon>Agaricomycotina</taxon>
        <taxon>Agaricomycetes</taxon>
        <taxon>Agaricomycetidae</taxon>
        <taxon>Agaricales</taxon>
        <taxon>Agaricineae</taxon>
        <taxon>Strophariaceae</taxon>
        <taxon>Psilocybe</taxon>
    </lineage>
</organism>
<dbReference type="InterPro" id="IPR002575">
    <property type="entry name" value="Aminoglycoside_PTrfase"/>
</dbReference>
<dbReference type="InterPro" id="IPR027417">
    <property type="entry name" value="P-loop_NTPase"/>
</dbReference>
<name>A0A409XGR4_PSICY</name>
<evidence type="ECO:0000313" key="3">
    <source>
        <dbReference type="Proteomes" id="UP000283269"/>
    </source>
</evidence>
<gene>
    <name evidence="2" type="ORF">CVT25_009995</name>
</gene>
<dbReference type="AlphaFoldDB" id="A0A409XGR4"/>
<dbReference type="STRING" id="93625.A0A409XGR4"/>
<evidence type="ECO:0000313" key="2">
    <source>
        <dbReference type="EMBL" id="PPQ89940.1"/>
    </source>
</evidence>
<dbReference type="Gene3D" id="3.90.1200.10">
    <property type="match status" value="1"/>
</dbReference>
<dbReference type="CDD" id="cd00882">
    <property type="entry name" value="Ras_like_GTPase"/>
    <property type="match status" value="1"/>
</dbReference>
<evidence type="ECO:0000259" key="1">
    <source>
        <dbReference type="Pfam" id="PF01636"/>
    </source>
</evidence>
<dbReference type="InterPro" id="IPR051678">
    <property type="entry name" value="AGP_Transferase"/>
</dbReference>
<protein>
    <recommendedName>
        <fullName evidence="1">Aminoglycoside phosphotransferase domain-containing protein</fullName>
    </recommendedName>
</protein>
<proteinExistence type="predicted"/>
<accession>A0A409XGR4</accession>